<proteinExistence type="predicted"/>
<dbReference type="Proteomes" id="UP000215914">
    <property type="component" value="Chromosome 4"/>
</dbReference>
<keyword evidence="1" id="KW-0723">Serine/threonine-protein kinase</keyword>
<evidence type="ECO:0000313" key="12">
    <source>
        <dbReference type="Proteomes" id="UP000215914"/>
    </source>
</evidence>
<evidence type="ECO:0000256" key="6">
    <source>
        <dbReference type="PIRSR" id="PIRSR630616-1"/>
    </source>
</evidence>
<dbReference type="PROSITE" id="PS50011">
    <property type="entry name" value="PROTEIN_KINASE_DOM"/>
    <property type="match status" value="1"/>
</dbReference>
<keyword evidence="5 7" id="KW-0067">ATP-binding</keyword>
<keyword evidence="4" id="KW-0418">Kinase</keyword>
<evidence type="ECO:0000313" key="11">
    <source>
        <dbReference type="EMBL" id="OTG27704.1"/>
    </source>
</evidence>
<dbReference type="Gene3D" id="1.10.510.10">
    <property type="entry name" value="Transferase(Phosphotransferase) domain 1"/>
    <property type="match status" value="1"/>
</dbReference>
<keyword evidence="2 10" id="KW-0808">Transferase</keyword>
<accession>A0A251UX65</accession>
<reference evidence="10" key="3">
    <citation type="submission" date="2020-06" db="EMBL/GenBank/DDBJ databases">
        <title>Helianthus annuus Genome sequencing and assembly Release 2.</title>
        <authorList>
            <person name="Gouzy J."/>
            <person name="Langlade N."/>
            <person name="Munos S."/>
        </authorList>
    </citation>
    <scope>NUCLEOTIDE SEQUENCE</scope>
    <source>
        <tissue evidence="10">Leaves</tissue>
    </source>
</reference>
<reference evidence="11" key="2">
    <citation type="submission" date="2017-02" db="EMBL/GenBank/DDBJ databases">
        <title>Sunflower complete genome.</title>
        <authorList>
            <person name="Langlade N."/>
            <person name="Munos S."/>
        </authorList>
    </citation>
    <scope>NUCLEOTIDE SEQUENCE [LARGE SCALE GENOMIC DNA]</scope>
    <source>
        <tissue evidence="11">Leaves</tissue>
    </source>
</reference>
<dbReference type="GO" id="GO:0005524">
    <property type="term" value="F:ATP binding"/>
    <property type="evidence" value="ECO:0007669"/>
    <property type="project" value="UniProtKB-KW"/>
</dbReference>
<evidence type="ECO:0000256" key="2">
    <source>
        <dbReference type="ARBA" id="ARBA00022679"/>
    </source>
</evidence>
<keyword evidence="3 7" id="KW-0547">Nucleotide-binding</keyword>
<feature type="binding site" evidence="7">
    <location>
        <position position="34"/>
    </location>
    <ligand>
        <name>ATP</name>
        <dbReference type="ChEBI" id="CHEBI:30616"/>
    </ligand>
</feature>
<name>A0A251UX65_HELAN</name>
<dbReference type="InterPro" id="IPR011009">
    <property type="entry name" value="Kinase-like_dom_sf"/>
</dbReference>
<gene>
    <name evidence="11" type="ORF">HannXRQ_Chr04g0102921</name>
    <name evidence="10" type="ORF">HanXRQr2_Chr04g0150491</name>
</gene>
<dbReference type="InterPro" id="IPR008271">
    <property type="entry name" value="Ser/Thr_kinase_AS"/>
</dbReference>
<feature type="cross-link" description="Glycyl lysine isopeptide (Lys-Gly) (interchain with G-Cter in SUMO2)" evidence="8">
    <location>
        <position position="18"/>
    </location>
</feature>
<evidence type="ECO:0000256" key="7">
    <source>
        <dbReference type="PIRSR" id="PIRSR630616-2"/>
    </source>
</evidence>
<keyword evidence="12" id="KW-1185">Reference proteome</keyword>
<organism evidence="11 12">
    <name type="scientific">Helianthus annuus</name>
    <name type="common">Common sunflower</name>
    <dbReference type="NCBI Taxonomy" id="4232"/>
    <lineage>
        <taxon>Eukaryota</taxon>
        <taxon>Viridiplantae</taxon>
        <taxon>Streptophyta</taxon>
        <taxon>Embryophyta</taxon>
        <taxon>Tracheophyta</taxon>
        <taxon>Spermatophyta</taxon>
        <taxon>Magnoliopsida</taxon>
        <taxon>eudicotyledons</taxon>
        <taxon>Gunneridae</taxon>
        <taxon>Pentapetalae</taxon>
        <taxon>asterids</taxon>
        <taxon>campanulids</taxon>
        <taxon>Asterales</taxon>
        <taxon>Asteraceae</taxon>
        <taxon>Asteroideae</taxon>
        <taxon>Heliantheae alliance</taxon>
        <taxon>Heliantheae</taxon>
        <taxon>Helianthus</taxon>
    </lineage>
</organism>
<evidence type="ECO:0000256" key="3">
    <source>
        <dbReference type="ARBA" id="ARBA00022741"/>
    </source>
</evidence>
<evidence type="ECO:0000259" key="9">
    <source>
        <dbReference type="PROSITE" id="PS50011"/>
    </source>
</evidence>
<dbReference type="InterPro" id="IPR000719">
    <property type="entry name" value="Prot_kinase_dom"/>
</dbReference>
<dbReference type="Gramene" id="mRNA:HanXRQr2_Chr04g0150491">
    <property type="protein sequence ID" value="mRNA:HanXRQr2_Chr04g0150491"/>
    <property type="gene ID" value="HanXRQr2_Chr04g0150491"/>
</dbReference>
<dbReference type="PANTHER" id="PTHR24350">
    <property type="entry name" value="SERINE/THREONINE-PROTEIN KINASE IAL-RELATED"/>
    <property type="match status" value="1"/>
</dbReference>
<sequence length="102" mass="11450">MTVIKYCHDMGVVHRDVKLENILLTTSGKIKLPDFGLAMRITNGSSHKCYALCIYDIDYISAQTCLNLFLTSSLNWLTDNVSTFSRHKVLSLPCILLNPSLT</sequence>
<evidence type="ECO:0000313" key="10">
    <source>
        <dbReference type="EMBL" id="KAF5808871.1"/>
    </source>
</evidence>
<evidence type="ECO:0000256" key="5">
    <source>
        <dbReference type="ARBA" id="ARBA00022840"/>
    </source>
</evidence>
<dbReference type="AlphaFoldDB" id="A0A251UX65"/>
<reference evidence="10 12" key="1">
    <citation type="journal article" date="2017" name="Nature">
        <title>The sunflower genome provides insights into oil metabolism, flowering and Asterid evolution.</title>
        <authorList>
            <person name="Badouin H."/>
            <person name="Gouzy J."/>
            <person name="Grassa C.J."/>
            <person name="Murat F."/>
            <person name="Staton S.E."/>
            <person name="Cottret L."/>
            <person name="Lelandais-Briere C."/>
            <person name="Owens G.L."/>
            <person name="Carrere S."/>
            <person name="Mayjonade B."/>
            <person name="Legrand L."/>
            <person name="Gill N."/>
            <person name="Kane N.C."/>
            <person name="Bowers J.E."/>
            <person name="Hubner S."/>
            <person name="Bellec A."/>
            <person name="Berard A."/>
            <person name="Berges H."/>
            <person name="Blanchet N."/>
            <person name="Boniface M.C."/>
            <person name="Brunel D."/>
            <person name="Catrice O."/>
            <person name="Chaidir N."/>
            <person name="Claudel C."/>
            <person name="Donnadieu C."/>
            <person name="Faraut T."/>
            <person name="Fievet G."/>
            <person name="Helmstetter N."/>
            <person name="King M."/>
            <person name="Knapp S.J."/>
            <person name="Lai Z."/>
            <person name="Le Paslier M.C."/>
            <person name="Lippi Y."/>
            <person name="Lorenzon L."/>
            <person name="Mandel J.R."/>
            <person name="Marage G."/>
            <person name="Marchand G."/>
            <person name="Marquand E."/>
            <person name="Bret-Mestries E."/>
            <person name="Morien E."/>
            <person name="Nambeesan S."/>
            <person name="Nguyen T."/>
            <person name="Pegot-Espagnet P."/>
            <person name="Pouilly N."/>
            <person name="Raftis F."/>
            <person name="Sallet E."/>
            <person name="Schiex T."/>
            <person name="Thomas J."/>
            <person name="Vandecasteele C."/>
            <person name="Vares D."/>
            <person name="Vear F."/>
            <person name="Vautrin S."/>
            <person name="Crespi M."/>
            <person name="Mangin B."/>
            <person name="Burke J.M."/>
            <person name="Salse J."/>
            <person name="Munos S."/>
            <person name="Vincourt P."/>
            <person name="Rieseberg L.H."/>
            <person name="Langlade N.B."/>
        </authorList>
    </citation>
    <scope>NUCLEOTIDE SEQUENCE [LARGE SCALE GENOMIC DNA]</scope>
    <source>
        <strain evidence="12">cv. SF193</strain>
        <tissue evidence="10">Leaves</tissue>
    </source>
</reference>
<dbReference type="Pfam" id="PF00069">
    <property type="entry name" value="Pkinase"/>
    <property type="match status" value="1"/>
</dbReference>
<dbReference type="InParanoid" id="A0A251UX65"/>
<evidence type="ECO:0000256" key="4">
    <source>
        <dbReference type="ARBA" id="ARBA00022777"/>
    </source>
</evidence>
<protein>
    <recommendedName>
        <fullName evidence="9">Protein kinase domain-containing protein</fullName>
    </recommendedName>
</protein>
<dbReference type="EMBL" id="CM007893">
    <property type="protein sequence ID" value="OTG27704.1"/>
    <property type="molecule type" value="Genomic_DNA"/>
</dbReference>
<dbReference type="EMBL" id="MNCJ02000319">
    <property type="protein sequence ID" value="KAF5808871.1"/>
    <property type="molecule type" value="Genomic_DNA"/>
</dbReference>
<evidence type="ECO:0000256" key="1">
    <source>
        <dbReference type="ARBA" id="ARBA00022527"/>
    </source>
</evidence>
<evidence type="ECO:0000256" key="8">
    <source>
        <dbReference type="PIRSR" id="PIRSR630616-3"/>
    </source>
</evidence>
<dbReference type="PROSITE" id="PS00108">
    <property type="entry name" value="PROTEIN_KINASE_ST"/>
    <property type="match status" value="1"/>
</dbReference>
<dbReference type="GO" id="GO:0004674">
    <property type="term" value="F:protein serine/threonine kinase activity"/>
    <property type="evidence" value="ECO:0007669"/>
    <property type="project" value="UniProtKB-KW"/>
</dbReference>
<feature type="domain" description="Protein kinase" evidence="9">
    <location>
        <begin position="1"/>
        <end position="102"/>
    </location>
</feature>
<feature type="binding site" evidence="7">
    <location>
        <begin position="20"/>
        <end position="21"/>
    </location>
    <ligand>
        <name>ATP</name>
        <dbReference type="ChEBI" id="CHEBI:30616"/>
    </ligand>
</feature>
<dbReference type="SUPFAM" id="SSF56112">
    <property type="entry name" value="Protein kinase-like (PK-like)"/>
    <property type="match status" value="1"/>
</dbReference>
<dbReference type="InterPro" id="IPR030616">
    <property type="entry name" value="Aur-like"/>
</dbReference>
<feature type="active site" description="Proton acceptor" evidence="6">
    <location>
        <position position="16"/>
    </location>
</feature>